<dbReference type="Proteomes" id="UP000887566">
    <property type="component" value="Unplaced"/>
</dbReference>
<name>A0A914WFA1_9BILA</name>
<dbReference type="WBParaSite" id="PSAMB.scaffold39size102378.g3544.t1">
    <property type="protein sequence ID" value="PSAMB.scaffold39size102378.g3544.t1"/>
    <property type="gene ID" value="PSAMB.scaffold39size102378.g3544"/>
</dbReference>
<dbReference type="PANTHER" id="PTHR21645:SF22">
    <property type="entry name" value="GLYCOSYLTRANSFERASE FAMILY 92 PROTEIN"/>
    <property type="match status" value="1"/>
</dbReference>
<proteinExistence type="inferred from homology"/>
<keyword evidence="7 8" id="KW-0472">Membrane</keyword>
<keyword evidence="3 8" id="KW-0328">Glycosyltransferase</keyword>
<accession>A0A914WFA1</accession>
<evidence type="ECO:0000256" key="2">
    <source>
        <dbReference type="ARBA" id="ARBA00007647"/>
    </source>
</evidence>
<keyword evidence="9" id="KW-1185">Reference proteome</keyword>
<keyword evidence="5 8" id="KW-0812">Transmembrane</keyword>
<dbReference type="InterPro" id="IPR008166">
    <property type="entry name" value="Glyco_transf_92"/>
</dbReference>
<dbReference type="GO" id="GO:0016020">
    <property type="term" value="C:membrane"/>
    <property type="evidence" value="ECO:0007669"/>
    <property type="project" value="UniProtKB-SubCell"/>
</dbReference>
<keyword evidence="4 8" id="KW-0808">Transferase</keyword>
<dbReference type="InterPro" id="IPR052012">
    <property type="entry name" value="GTase_92"/>
</dbReference>
<evidence type="ECO:0000256" key="8">
    <source>
        <dbReference type="RuleBase" id="RU366017"/>
    </source>
</evidence>
<evidence type="ECO:0000313" key="10">
    <source>
        <dbReference type="WBParaSite" id="PSAMB.scaffold39size102378.g3544.t1"/>
    </source>
</evidence>
<keyword evidence="6 8" id="KW-1133">Transmembrane helix</keyword>
<evidence type="ECO:0000256" key="3">
    <source>
        <dbReference type="ARBA" id="ARBA00022676"/>
    </source>
</evidence>
<organism evidence="9 10">
    <name type="scientific">Plectus sambesii</name>
    <dbReference type="NCBI Taxonomy" id="2011161"/>
    <lineage>
        <taxon>Eukaryota</taxon>
        <taxon>Metazoa</taxon>
        <taxon>Ecdysozoa</taxon>
        <taxon>Nematoda</taxon>
        <taxon>Chromadorea</taxon>
        <taxon>Plectida</taxon>
        <taxon>Plectina</taxon>
        <taxon>Plectoidea</taxon>
        <taxon>Plectidae</taxon>
        <taxon>Plectus</taxon>
    </lineage>
</organism>
<dbReference type="EC" id="2.4.1.-" evidence="8"/>
<dbReference type="AlphaFoldDB" id="A0A914WFA1"/>
<evidence type="ECO:0000256" key="1">
    <source>
        <dbReference type="ARBA" id="ARBA00004167"/>
    </source>
</evidence>
<reference evidence="10" key="1">
    <citation type="submission" date="2022-11" db="UniProtKB">
        <authorList>
            <consortium name="WormBaseParasite"/>
        </authorList>
    </citation>
    <scope>IDENTIFICATION</scope>
</reference>
<evidence type="ECO:0000313" key="9">
    <source>
        <dbReference type="Proteomes" id="UP000887566"/>
    </source>
</evidence>
<evidence type="ECO:0000256" key="4">
    <source>
        <dbReference type="ARBA" id="ARBA00022679"/>
    </source>
</evidence>
<dbReference type="GO" id="GO:0016757">
    <property type="term" value="F:glycosyltransferase activity"/>
    <property type="evidence" value="ECO:0007669"/>
    <property type="project" value="UniProtKB-UniRule"/>
</dbReference>
<dbReference type="Pfam" id="PF01697">
    <property type="entry name" value="Glyco_transf_92"/>
    <property type="match status" value="1"/>
</dbReference>
<sequence length="530" mass="60603">MRRCSRYLFEAPWVLLRLALIISAVVFSSTLWLRTTNQWALKNLGDTFLRKHIGRRPIVLSSHYRPPHEDSGNYLVIIFLGDTRMPHELYCFSNDSAGNGMSQRALVQRIHEGKRAANDICSWSGFLAECKVAARDLPVIGISTVESIHQSIDIHPEPSYRPSNGERHKLVVCIAPMYIYTDWQIMLLGMETWLALGATKIIVPIQSCTETAYRILQHYAKDDLVIIRSWPKWPLLSDVNPNGLILSRGIEESHVSCLHFVKPWAELVVFSDFDDMLIPYDPSTVHPLANVEIIEKIARDHPQAGSFLFEHRDVQLILPKNDPGQSPSLDRFSFDFLSNTHWKTLCRLVRQKTRVIVNASRVDSVNMHETGIHRFGYVQVRVPCREAHFYHMRHSYSNIGVNEKSIDLTRLSDMINRNYKARLATTLKGMAQEEVNVSSTESFADFDKCMGSINGEHWTMQVSRCLTPHVCHNSHPRRGNDPCVATTGLYRFKRTGEDYVVVLQNTSFIPSLPNCEAPHPELTGDYFYMP</sequence>
<feature type="transmembrane region" description="Helical" evidence="8">
    <location>
        <begin position="12"/>
        <end position="33"/>
    </location>
</feature>
<comment type="similarity">
    <text evidence="2 8">Belongs to the glycosyltransferase 92 family.</text>
</comment>
<evidence type="ECO:0000256" key="6">
    <source>
        <dbReference type="ARBA" id="ARBA00022989"/>
    </source>
</evidence>
<dbReference type="PANTHER" id="PTHR21645">
    <property type="entry name" value="GLYCOSYLTRANSFERASE FAMILY 92 PROTEIN"/>
    <property type="match status" value="1"/>
</dbReference>
<evidence type="ECO:0000256" key="5">
    <source>
        <dbReference type="ARBA" id="ARBA00022692"/>
    </source>
</evidence>
<protein>
    <recommendedName>
        <fullName evidence="8">Glycosyltransferase family 92 protein</fullName>
        <ecNumber evidence="8">2.4.1.-</ecNumber>
    </recommendedName>
</protein>
<comment type="subcellular location">
    <subcellularLocation>
        <location evidence="1">Membrane</location>
        <topology evidence="1">Single-pass membrane protein</topology>
    </subcellularLocation>
</comment>
<evidence type="ECO:0000256" key="7">
    <source>
        <dbReference type="ARBA" id="ARBA00023136"/>
    </source>
</evidence>